<feature type="signal peptide" evidence="1">
    <location>
        <begin position="1"/>
        <end position="24"/>
    </location>
</feature>
<proteinExistence type="predicted"/>
<accession>A0ABN3I7G9</accession>
<evidence type="ECO:0000313" key="3">
    <source>
        <dbReference type="Proteomes" id="UP001500058"/>
    </source>
</evidence>
<keyword evidence="3" id="KW-1185">Reference proteome</keyword>
<protein>
    <submittedName>
        <fullName evidence="2">Alpha-2,8-polysialyltransferase family protein</fullName>
    </submittedName>
</protein>
<organism evidence="2 3">
    <name type="scientific">Streptomyces glaucosporus</name>
    <dbReference type="NCBI Taxonomy" id="284044"/>
    <lineage>
        <taxon>Bacteria</taxon>
        <taxon>Bacillati</taxon>
        <taxon>Actinomycetota</taxon>
        <taxon>Actinomycetes</taxon>
        <taxon>Kitasatosporales</taxon>
        <taxon>Streptomycetaceae</taxon>
        <taxon>Streptomyces</taxon>
    </lineage>
</organism>
<evidence type="ECO:0000256" key="1">
    <source>
        <dbReference type="SAM" id="SignalP"/>
    </source>
</evidence>
<name>A0ABN3I7G9_9ACTN</name>
<dbReference type="Proteomes" id="UP001500058">
    <property type="component" value="Unassembled WGS sequence"/>
</dbReference>
<keyword evidence="1" id="KW-0732">Signal</keyword>
<dbReference type="EMBL" id="BAAATJ010000007">
    <property type="protein sequence ID" value="GAA2396000.1"/>
    <property type="molecule type" value="Genomic_DNA"/>
</dbReference>
<comment type="caution">
    <text evidence="2">The sequence shown here is derived from an EMBL/GenBank/DDBJ whole genome shotgun (WGS) entry which is preliminary data.</text>
</comment>
<feature type="chain" id="PRO_5046374334" evidence="1">
    <location>
        <begin position="25"/>
        <end position="462"/>
    </location>
</feature>
<sequence>MSPARRVRLLVAGTAQGVALLAAALDVGLLAERPPEEGPPEERLPEGDEERVLLVANTAAVPETTPAPDALPGFAPLRRRFDRVLSWNDVIRPLHPGHWVPRADDAPLWERQVRALWGLEDAEVELVVEDVHTAPAQALARIFPDAPLDVYATGAAAYGPTPGRLDPLLGTRVRRLLHPGLLPGLSPLLLAEFGVEPRAVPAGALRAVLAESARELPPPDAPGRCALLVGQDPDAPGALAAGEEERLQARMLRALRALGHRTVVFAPHPAAPEHRVRALRERAGRLGVELSAAEGSPPPEVLCERLRPALVTGFPPGTLLTASAVLELPAARCGTDAVLARMAPYENADRVPAVIAEALLPDLEEPAAGGGRGEETRTELAGLVRAMAFCMWPRVHPELRGEAERFLAAHPGDRVRRHFPRRRLALLALPGALPAGLEPVARSETVRRAARRARALGRRVRR</sequence>
<evidence type="ECO:0000313" key="2">
    <source>
        <dbReference type="EMBL" id="GAA2396000.1"/>
    </source>
</evidence>
<gene>
    <name evidence="2" type="ORF">GCM10010420_22000</name>
</gene>
<reference evidence="2 3" key="1">
    <citation type="journal article" date="2019" name="Int. J. Syst. Evol. Microbiol.">
        <title>The Global Catalogue of Microorganisms (GCM) 10K type strain sequencing project: providing services to taxonomists for standard genome sequencing and annotation.</title>
        <authorList>
            <consortium name="The Broad Institute Genomics Platform"/>
            <consortium name="The Broad Institute Genome Sequencing Center for Infectious Disease"/>
            <person name="Wu L."/>
            <person name="Ma J."/>
        </authorList>
    </citation>
    <scope>NUCLEOTIDE SEQUENCE [LARGE SCALE GENOMIC DNA]</scope>
    <source>
        <strain evidence="2 3">JCM 6921</strain>
    </source>
</reference>
<dbReference type="RefSeq" id="WP_344630741.1">
    <property type="nucleotide sequence ID" value="NZ_BAAATJ010000007.1"/>
</dbReference>